<dbReference type="SUPFAM" id="SSF52096">
    <property type="entry name" value="ClpP/crotonase"/>
    <property type="match status" value="1"/>
</dbReference>
<dbReference type="Gene3D" id="3.90.226.10">
    <property type="entry name" value="2-enoyl-CoA Hydratase, Chain A, domain 1"/>
    <property type="match status" value="1"/>
</dbReference>
<organism evidence="2">
    <name type="scientific">Proteinivorax hydrogeniformans</name>
    <dbReference type="NCBI Taxonomy" id="1826727"/>
    <lineage>
        <taxon>Bacteria</taxon>
        <taxon>Bacillati</taxon>
        <taxon>Bacillota</taxon>
        <taxon>Clostridia</taxon>
        <taxon>Eubacteriales</taxon>
        <taxon>Proteinivoracaceae</taxon>
        <taxon>Proteinivorax</taxon>
    </lineage>
</organism>
<dbReference type="GO" id="GO:0004175">
    <property type="term" value="F:endopeptidase activity"/>
    <property type="evidence" value="ECO:0007669"/>
    <property type="project" value="TreeGrafter"/>
</dbReference>
<reference evidence="2" key="1">
    <citation type="journal article" date="2018" name="Antonie Van Leeuwenhoek">
        <title>Proteinivorax hydrogeniformans sp. nov., an anaerobic, haloalkaliphilic bacterium fermenting proteinaceous compounds with high hydrogen production.</title>
        <authorList>
            <person name="Boltyanskaya Y."/>
            <person name="Detkova E."/>
            <person name="Pimenov N."/>
            <person name="Kevbrin V."/>
        </authorList>
    </citation>
    <scope>NUCLEOTIDE SEQUENCE</scope>
    <source>
        <strain evidence="2">Z-710</strain>
    </source>
</reference>
<evidence type="ECO:0000259" key="1">
    <source>
        <dbReference type="Pfam" id="PF03572"/>
    </source>
</evidence>
<gene>
    <name evidence="2" type="ORF">PRVXH_002177</name>
</gene>
<accession>A0AAU8HSS7</accession>
<name>A0AAU8HSS7_9FIRM</name>
<dbReference type="PANTHER" id="PTHR32060">
    <property type="entry name" value="TAIL-SPECIFIC PROTEASE"/>
    <property type="match status" value="1"/>
</dbReference>
<dbReference type="RefSeq" id="WP_353892801.1">
    <property type="nucleotide sequence ID" value="NZ_CP159485.1"/>
</dbReference>
<dbReference type="AlphaFoldDB" id="A0AAU8HSS7"/>
<dbReference type="Pfam" id="PF03572">
    <property type="entry name" value="Peptidase_S41"/>
    <property type="match status" value="1"/>
</dbReference>
<dbReference type="InterPro" id="IPR005151">
    <property type="entry name" value="Tail-specific_protease"/>
</dbReference>
<sequence>MIKLNHSLILFLCTITIILFTGCESNEVQQQVEIPEEIKELVAENRSFAPVDDEKELIDEFNKLLYEYEDFGEEPDDKFVEIDERVTFITAEEAIADVEYFFGILKYGYAAYEYFGGDDKFLNAKENIIDEINQKEEKLYNRELEMILEQNLDFIQDGHFRIGMRQLYQEYIYYSSDEFSFLKDDNGFYTLIDNNKYYLTDIDDGDIEDYIKLSINEEGELVYFLGGLYPSTRLEQHIDITLQSEDDKTTETVSLQKVSASENVGEEIYTYGEVDSIPIIGIRAMHWQTNREEELLANFTEDAKKLKNEDHFIIDVRGNTGGYVIYPIEWIENYTGEKVQRSTVSSTLFTNTTTDAIKRGGVRDIEEIRLQDYYPGWAPTYYSNPQLRKNSTPIFVITDKNTGSSGESFIDYLAKLDNVIFIGTNTAGVSLVGNNHNYILPNSLTRVQFGQTLILNPDLSDSEGVGFKPDFWVAPDKAIESISKFINNYL</sequence>
<evidence type="ECO:0000313" key="2">
    <source>
        <dbReference type="EMBL" id="XCI28227.1"/>
    </source>
</evidence>
<dbReference type="PROSITE" id="PS51257">
    <property type="entry name" value="PROKAR_LIPOPROTEIN"/>
    <property type="match status" value="1"/>
</dbReference>
<feature type="domain" description="Tail specific protease" evidence="1">
    <location>
        <begin position="291"/>
        <end position="471"/>
    </location>
</feature>
<dbReference type="GO" id="GO:0006508">
    <property type="term" value="P:proteolysis"/>
    <property type="evidence" value="ECO:0007669"/>
    <property type="project" value="InterPro"/>
</dbReference>
<proteinExistence type="predicted"/>
<dbReference type="EMBL" id="CP159485">
    <property type="protein sequence ID" value="XCI28227.1"/>
    <property type="molecule type" value="Genomic_DNA"/>
</dbReference>
<dbReference type="PANTHER" id="PTHR32060:SF30">
    <property type="entry name" value="CARBOXY-TERMINAL PROCESSING PROTEASE CTPA"/>
    <property type="match status" value="1"/>
</dbReference>
<reference evidence="2" key="2">
    <citation type="submission" date="2024-06" db="EMBL/GenBank/DDBJ databases">
        <authorList>
            <person name="Petrova K.O."/>
            <person name="Toshchakov S.V."/>
            <person name="Boltjanskaja Y.V."/>
            <person name="Kevbrin V.V."/>
        </authorList>
    </citation>
    <scope>NUCLEOTIDE SEQUENCE</scope>
    <source>
        <strain evidence="2">Z-710</strain>
    </source>
</reference>
<protein>
    <submittedName>
        <fullName evidence="2">S41 family peptidase</fullName>
    </submittedName>
</protein>
<dbReference type="InterPro" id="IPR029045">
    <property type="entry name" value="ClpP/crotonase-like_dom_sf"/>
</dbReference>
<dbReference type="GO" id="GO:0007165">
    <property type="term" value="P:signal transduction"/>
    <property type="evidence" value="ECO:0007669"/>
    <property type="project" value="TreeGrafter"/>
</dbReference>
<dbReference type="GO" id="GO:0008236">
    <property type="term" value="F:serine-type peptidase activity"/>
    <property type="evidence" value="ECO:0007669"/>
    <property type="project" value="InterPro"/>
</dbReference>
<dbReference type="GO" id="GO:0030288">
    <property type="term" value="C:outer membrane-bounded periplasmic space"/>
    <property type="evidence" value="ECO:0007669"/>
    <property type="project" value="TreeGrafter"/>
</dbReference>